<comment type="caution">
    <text evidence="1">The sequence shown here is derived from an EMBL/GenBank/DDBJ whole genome shotgun (WGS) entry which is preliminary data.</text>
</comment>
<dbReference type="PANTHER" id="PTHR33845:SF1">
    <property type="entry name" value="C2H2-TYPE DOMAIN-CONTAINING PROTEIN"/>
    <property type="match status" value="1"/>
</dbReference>
<proteinExistence type="predicted"/>
<dbReference type="EMBL" id="CALNXI010000784">
    <property type="protein sequence ID" value="CAH3047052.1"/>
    <property type="molecule type" value="Genomic_DNA"/>
</dbReference>
<accession>A0ABN8ND87</accession>
<evidence type="ECO:0000313" key="2">
    <source>
        <dbReference type="Proteomes" id="UP001159427"/>
    </source>
</evidence>
<reference evidence="1 2" key="1">
    <citation type="submission" date="2022-05" db="EMBL/GenBank/DDBJ databases">
        <authorList>
            <consortium name="Genoscope - CEA"/>
            <person name="William W."/>
        </authorList>
    </citation>
    <scope>NUCLEOTIDE SEQUENCE [LARGE SCALE GENOMIC DNA]</scope>
</reference>
<sequence>MLPKVSSDRTWVECWQRALMEAKQYIKSVYKVHLTAEANIPDHCITYALSDPNDKSLCVESQHDHENSCLQCEELKSALTEIEEALSKNSTIPEDMRDDLLYTHQNAVQAIQAWKAHQLRSLQQDKARTTVLDDLDETKVLITQDWAMKWLPRRYRETQADWFGKRGISWHISVIVRRVNATLQHQAFVQIVEDCSQDANSVIQLFGHTLKTLKREHPEIETAALRQDNAGCYHSRVDEEIAEDSGLFCCPVDGCIESYQRYSNLENHIMFGQCCLRPHVKYNLLDQSVLLYAEKLTVGDSAQPTLVVQAEQCKAVESLQKGWALKGSRKTARFTENQRKYLSDKFRIGQETSHKADPEQGQIQSFFSRTAAKLRHAATPEDDEEEDTDDQAAEDEEAFLITRDTILMQCTPVHPIVYDRWNLCAMSSTKKLSKLTVAQLREICYHFNMEDTSSRHRKKPYLDFISELVAACSCTSLG</sequence>
<gene>
    <name evidence="1" type="ORF">PEVE_00041370</name>
</gene>
<evidence type="ECO:0000313" key="1">
    <source>
        <dbReference type="EMBL" id="CAH3047052.1"/>
    </source>
</evidence>
<name>A0ABN8ND87_9CNID</name>
<keyword evidence="2" id="KW-1185">Reference proteome</keyword>
<organism evidence="1 2">
    <name type="scientific">Porites evermanni</name>
    <dbReference type="NCBI Taxonomy" id="104178"/>
    <lineage>
        <taxon>Eukaryota</taxon>
        <taxon>Metazoa</taxon>
        <taxon>Cnidaria</taxon>
        <taxon>Anthozoa</taxon>
        <taxon>Hexacorallia</taxon>
        <taxon>Scleractinia</taxon>
        <taxon>Fungiina</taxon>
        <taxon>Poritidae</taxon>
        <taxon>Porites</taxon>
    </lineage>
</organism>
<dbReference type="Proteomes" id="UP001159427">
    <property type="component" value="Unassembled WGS sequence"/>
</dbReference>
<protein>
    <submittedName>
        <fullName evidence="1">Uncharacterized protein</fullName>
    </submittedName>
</protein>
<dbReference type="PANTHER" id="PTHR33845">
    <property type="entry name" value="C2H2-TYPE DOMAIN-CONTAINING PROTEIN"/>
    <property type="match status" value="1"/>
</dbReference>